<dbReference type="Proteomes" id="UP000007304">
    <property type="component" value="Unassembled WGS sequence"/>
</dbReference>
<dbReference type="GeneID" id="20308025"/>
<name>H6BWJ5_EXODN</name>
<gene>
    <name evidence="1" type="ORF">HMPREF1120_03386</name>
</gene>
<evidence type="ECO:0000313" key="2">
    <source>
        <dbReference type="Proteomes" id="UP000007304"/>
    </source>
</evidence>
<keyword evidence="2" id="KW-1185">Reference proteome</keyword>
<organism evidence="1 2">
    <name type="scientific">Exophiala dermatitidis (strain ATCC 34100 / CBS 525.76 / NIH/UT8656)</name>
    <name type="common">Black yeast</name>
    <name type="synonym">Wangiella dermatitidis</name>
    <dbReference type="NCBI Taxonomy" id="858893"/>
    <lineage>
        <taxon>Eukaryota</taxon>
        <taxon>Fungi</taxon>
        <taxon>Dikarya</taxon>
        <taxon>Ascomycota</taxon>
        <taxon>Pezizomycotina</taxon>
        <taxon>Eurotiomycetes</taxon>
        <taxon>Chaetothyriomycetidae</taxon>
        <taxon>Chaetothyriales</taxon>
        <taxon>Herpotrichiellaceae</taxon>
        <taxon>Exophiala</taxon>
    </lineage>
</organism>
<proteinExistence type="predicted"/>
<dbReference type="EMBL" id="JH226132">
    <property type="protein sequence ID" value="EHY55241.1"/>
    <property type="molecule type" value="Genomic_DNA"/>
</dbReference>
<sequence>MPLSEWRAEVLYQETRGEGGSLPTKEVGSSREYMVTGVLVGSNGQLDDLQHREDVRSGRGVCAGREIPGGRVTDPMGLLDEEGGYAGQSTAYERLRVLNHVEAGSDRGSTRAAGMVLFGALRSVASLY</sequence>
<evidence type="ECO:0000313" key="1">
    <source>
        <dbReference type="EMBL" id="EHY55241.1"/>
    </source>
</evidence>
<dbReference type="RefSeq" id="XP_009155702.1">
    <property type="nucleotide sequence ID" value="XM_009157454.1"/>
</dbReference>
<protein>
    <submittedName>
        <fullName evidence="1">Uncharacterized protein</fullName>
    </submittedName>
</protein>
<reference evidence="1" key="1">
    <citation type="submission" date="2011-07" db="EMBL/GenBank/DDBJ databases">
        <title>The Genome Sequence of Exophiala (Wangiella) dermatitidis NIH/UT8656.</title>
        <authorList>
            <consortium name="The Broad Institute Genome Sequencing Platform"/>
            <person name="Cuomo C."/>
            <person name="Wang Z."/>
            <person name="Hunicke-Smith S."/>
            <person name="Szanislo P.J."/>
            <person name="Earl A."/>
            <person name="Young S.K."/>
            <person name="Zeng Q."/>
            <person name="Gargeya S."/>
            <person name="Fitzgerald M."/>
            <person name="Haas B."/>
            <person name="Abouelleil A."/>
            <person name="Alvarado L."/>
            <person name="Arachchi H.M."/>
            <person name="Berlin A."/>
            <person name="Brown A."/>
            <person name="Chapman S.B."/>
            <person name="Chen Z."/>
            <person name="Dunbar C."/>
            <person name="Freedman E."/>
            <person name="Gearin G."/>
            <person name="Gellesch M."/>
            <person name="Goldberg J."/>
            <person name="Griggs A."/>
            <person name="Gujja S."/>
            <person name="Heiman D."/>
            <person name="Howarth C."/>
            <person name="Larson L."/>
            <person name="Lui A."/>
            <person name="MacDonald P.J.P."/>
            <person name="Montmayeur A."/>
            <person name="Murphy C."/>
            <person name="Neiman D."/>
            <person name="Pearson M."/>
            <person name="Priest M."/>
            <person name="Roberts A."/>
            <person name="Saif S."/>
            <person name="Shea T."/>
            <person name="Shenoy N."/>
            <person name="Sisk P."/>
            <person name="Stolte C."/>
            <person name="Sykes S."/>
            <person name="Wortman J."/>
            <person name="Nusbaum C."/>
            <person name="Birren B."/>
        </authorList>
    </citation>
    <scope>NUCLEOTIDE SEQUENCE</scope>
    <source>
        <strain evidence="1">NIH/UT8656</strain>
    </source>
</reference>
<dbReference type="AlphaFoldDB" id="H6BWJ5"/>
<dbReference type="InParanoid" id="H6BWJ5"/>
<dbReference type="VEuPathDB" id="FungiDB:HMPREF1120_03386"/>
<dbReference type="HOGENOM" id="CLU_1959588_0_0_1"/>
<accession>H6BWJ5</accession>